<keyword evidence="1" id="KW-0812">Transmembrane</keyword>
<reference evidence="2" key="2">
    <citation type="submission" date="2023-06" db="EMBL/GenBank/DDBJ databases">
        <authorList>
            <consortium name="Lawrence Berkeley National Laboratory"/>
            <person name="Mondo S.J."/>
            <person name="Hensen N."/>
            <person name="Bonometti L."/>
            <person name="Westerberg I."/>
            <person name="Brannstrom I.O."/>
            <person name="Guillou S."/>
            <person name="Cros-Aarteil S."/>
            <person name="Calhoun S."/>
            <person name="Haridas S."/>
            <person name="Kuo A."/>
            <person name="Pangilinan J."/>
            <person name="Riley R."/>
            <person name="Labutti K."/>
            <person name="Andreopoulos B."/>
            <person name="Lipzen A."/>
            <person name="Chen C."/>
            <person name="Yanf M."/>
            <person name="Daum C."/>
            <person name="Ng V."/>
            <person name="Clum A."/>
            <person name="Steindorff A."/>
            <person name="Ohm R."/>
            <person name="Martin F."/>
            <person name="Silar P."/>
            <person name="Natvig D."/>
            <person name="Lalanne C."/>
            <person name="Gautier V."/>
            <person name="Ament-Velasquez S.L."/>
            <person name="Kruys A."/>
            <person name="Hutchinson M.I."/>
            <person name="Powell A.J."/>
            <person name="Barry K."/>
            <person name="Miller A.N."/>
            <person name="Grigoriev I.V."/>
            <person name="Debuchy R."/>
            <person name="Gladieux P."/>
            <person name="Thoren M.H."/>
            <person name="Johannesson H."/>
        </authorList>
    </citation>
    <scope>NUCLEOTIDE SEQUENCE</scope>
    <source>
        <strain evidence="2">CBS 626.80</strain>
    </source>
</reference>
<reference evidence="2" key="1">
    <citation type="journal article" date="2023" name="Mol. Phylogenet. Evol.">
        <title>Genome-scale phylogeny and comparative genomics of the fungal order Sordariales.</title>
        <authorList>
            <person name="Hensen N."/>
            <person name="Bonometti L."/>
            <person name="Westerberg I."/>
            <person name="Brannstrom I.O."/>
            <person name="Guillou S."/>
            <person name="Cros-Aarteil S."/>
            <person name="Calhoun S."/>
            <person name="Haridas S."/>
            <person name="Kuo A."/>
            <person name="Mondo S."/>
            <person name="Pangilinan J."/>
            <person name="Riley R."/>
            <person name="LaButti K."/>
            <person name="Andreopoulos B."/>
            <person name="Lipzen A."/>
            <person name="Chen C."/>
            <person name="Yan M."/>
            <person name="Daum C."/>
            <person name="Ng V."/>
            <person name="Clum A."/>
            <person name="Steindorff A."/>
            <person name="Ohm R.A."/>
            <person name="Martin F."/>
            <person name="Silar P."/>
            <person name="Natvig D.O."/>
            <person name="Lalanne C."/>
            <person name="Gautier V."/>
            <person name="Ament-Velasquez S.L."/>
            <person name="Kruys A."/>
            <person name="Hutchinson M.I."/>
            <person name="Powell A.J."/>
            <person name="Barry K."/>
            <person name="Miller A.N."/>
            <person name="Grigoriev I.V."/>
            <person name="Debuchy R."/>
            <person name="Gladieux P."/>
            <person name="Hiltunen Thoren M."/>
            <person name="Johannesson H."/>
        </authorList>
    </citation>
    <scope>NUCLEOTIDE SEQUENCE</scope>
    <source>
        <strain evidence="2">CBS 626.80</strain>
    </source>
</reference>
<name>A0AAN6NWZ9_9PEZI</name>
<accession>A0AAN6NWZ9</accession>
<proteinExistence type="predicted"/>
<keyword evidence="3" id="KW-1185">Reference proteome</keyword>
<protein>
    <submittedName>
        <fullName evidence="2">Uncharacterized protein</fullName>
    </submittedName>
</protein>
<evidence type="ECO:0000313" key="2">
    <source>
        <dbReference type="EMBL" id="KAK3953604.1"/>
    </source>
</evidence>
<dbReference type="EMBL" id="MU859102">
    <property type="protein sequence ID" value="KAK3953604.1"/>
    <property type="molecule type" value="Genomic_DNA"/>
</dbReference>
<feature type="transmembrane region" description="Helical" evidence="1">
    <location>
        <begin position="52"/>
        <end position="69"/>
    </location>
</feature>
<keyword evidence="1" id="KW-1133">Transmembrane helix</keyword>
<dbReference type="AlphaFoldDB" id="A0AAN6NWZ9"/>
<comment type="caution">
    <text evidence="2">The sequence shown here is derived from an EMBL/GenBank/DDBJ whole genome shotgun (WGS) entry which is preliminary data.</text>
</comment>
<evidence type="ECO:0000256" key="1">
    <source>
        <dbReference type="SAM" id="Phobius"/>
    </source>
</evidence>
<organism evidence="2 3">
    <name type="scientific">Pseudoneurospora amorphoporcata</name>
    <dbReference type="NCBI Taxonomy" id="241081"/>
    <lineage>
        <taxon>Eukaryota</taxon>
        <taxon>Fungi</taxon>
        <taxon>Dikarya</taxon>
        <taxon>Ascomycota</taxon>
        <taxon>Pezizomycotina</taxon>
        <taxon>Sordariomycetes</taxon>
        <taxon>Sordariomycetidae</taxon>
        <taxon>Sordariales</taxon>
        <taxon>Sordariaceae</taxon>
        <taxon>Pseudoneurospora</taxon>
    </lineage>
</organism>
<evidence type="ECO:0000313" key="3">
    <source>
        <dbReference type="Proteomes" id="UP001303222"/>
    </source>
</evidence>
<keyword evidence="1" id="KW-0472">Membrane</keyword>
<feature type="transmembrane region" description="Helical" evidence="1">
    <location>
        <begin position="14"/>
        <end position="31"/>
    </location>
</feature>
<sequence>MVAQGDLLDTLPRLAHFFMMTPFLYMSASSIQRGRREYDLVRGGDVVEDTRFSLFCLPLFGFLGFWLTIRNS</sequence>
<gene>
    <name evidence="2" type="ORF">QBC32DRAFT_113721</name>
</gene>
<dbReference type="Proteomes" id="UP001303222">
    <property type="component" value="Unassembled WGS sequence"/>
</dbReference>